<keyword evidence="2" id="KW-1185">Reference proteome</keyword>
<name>A0A179G7J2_METCM</name>
<dbReference type="Proteomes" id="UP000078397">
    <property type="component" value="Unassembled WGS sequence"/>
</dbReference>
<comment type="caution">
    <text evidence="1">The sequence shown here is derived from an EMBL/GenBank/DDBJ whole genome shotgun (WGS) entry which is preliminary data.</text>
</comment>
<gene>
    <name evidence="1" type="ORF">VFPPC_13074</name>
</gene>
<dbReference type="EMBL" id="LSBJ02000001">
    <property type="protein sequence ID" value="OAQ73766.1"/>
    <property type="molecule type" value="Genomic_DNA"/>
</dbReference>
<dbReference type="RefSeq" id="XP_018149849.1">
    <property type="nucleotide sequence ID" value="XM_018290851.1"/>
</dbReference>
<proteinExistence type="predicted"/>
<reference evidence="1 2" key="1">
    <citation type="journal article" date="2016" name="PLoS Pathog.">
        <title>Biosynthesis of antibiotic leucinostatins in bio-control fungus Purpureocillium lilacinum and their inhibition on phytophthora revealed by genome mining.</title>
        <authorList>
            <person name="Wang G."/>
            <person name="Liu Z."/>
            <person name="Lin R."/>
            <person name="Li E."/>
            <person name="Mao Z."/>
            <person name="Ling J."/>
            <person name="Yang Y."/>
            <person name="Yin W.B."/>
            <person name="Xie B."/>
        </authorList>
    </citation>
    <scope>NUCLEOTIDE SEQUENCE [LARGE SCALE GENOMIC DNA]</scope>
    <source>
        <strain evidence="1">170</strain>
    </source>
</reference>
<protein>
    <submittedName>
        <fullName evidence="1">Uncharacterized protein</fullName>
    </submittedName>
</protein>
<sequence>MRRCVSITAWQLAHLHLQPGCIILLTNPPPTIAVPPPQPDENKHVRAPYVPISSSSKEHGWACRIRIQKRKKCLASWRTPLAQAIAETTGVGGQNQGFKTKRFDPPVFPNAARPMFLESCSCLVLVPVHWQTGEEGRVRFVVESTRQDQGGLFLYADWLSSLLSVPWLLTPHDETRLAAKPLVHRPHIMKQRRLLRLAL</sequence>
<dbReference type="AlphaFoldDB" id="A0A179G7J2"/>
<dbReference type="KEGG" id="pchm:VFPPC_13074"/>
<organism evidence="1 2">
    <name type="scientific">Pochonia chlamydosporia 170</name>
    <dbReference type="NCBI Taxonomy" id="1380566"/>
    <lineage>
        <taxon>Eukaryota</taxon>
        <taxon>Fungi</taxon>
        <taxon>Dikarya</taxon>
        <taxon>Ascomycota</taxon>
        <taxon>Pezizomycotina</taxon>
        <taxon>Sordariomycetes</taxon>
        <taxon>Hypocreomycetidae</taxon>
        <taxon>Hypocreales</taxon>
        <taxon>Clavicipitaceae</taxon>
        <taxon>Pochonia</taxon>
    </lineage>
</organism>
<evidence type="ECO:0000313" key="2">
    <source>
        <dbReference type="Proteomes" id="UP000078397"/>
    </source>
</evidence>
<evidence type="ECO:0000313" key="1">
    <source>
        <dbReference type="EMBL" id="OAQ73766.1"/>
    </source>
</evidence>
<dbReference type="GeneID" id="28854845"/>
<accession>A0A179G7J2</accession>